<name>A0A1G5AXM1_9HYPH</name>
<dbReference type="Proteomes" id="UP000199569">
    <property type="component" value="Unassembled WGS sequence"/>
</dbReference>
<accession>A0A1G5AXM1</accession>
<dbReference type="STRING" id="549386.SAMN02927923_00058"/>
<protein>
    <submittedName>
        <fullName evidence="1">Uncharacterized protein</fullName>
    </submittedName>
</protein>
<gene>
    <name evidence="1" type="ORF">SAMN02927923_00058</name>
</gene>
<organism evidence="1 2">
    <name type="scientific">Microvirga guangxiensis</name>
    <dbReference type="NCBI Taxonomy" id="549386"/>
    <lineage>
        <taxon>Bacteria</taxon>
        <taxon>Pseudomonadati</taxon>
        <taxon>Pseudomonadota</taxon>
        <taxon>Alphaproteobacteria</taxon>
        <taxon>Hyphomicrobiales</taxon>
        <taxon>Methylobacteriaceae</taxon>
        <taxon>Microvirga</taxon>
    </lineage>
</organism>
<reference evidence="2" key="1">
    <citation type="submission" date="2016-10" db="EMBL/GenBank/DDBJ databases">
        <authorList>
            <person name="Varghese N."/>
            <person name="Submissions S."/>
        </authorList>
    </citation>
    <scope>NUCLEOTIDE SEQUENCE [LARGE SCALE GENOMIC DNA]</scope>
    <source>
        <strain evidence="2">CGMCC 1.7666</strain>
    </source>
</reference>
<sequence length="99" mass="10188">MNILIYVGRAALALIAGGAALLWSGDGFLPSGPFISQAEARVGRPATPMSYAGVARRTTRRAVAYGTAAGAAAAGTYYYAAPGCQQVVNAYGQIVYRCP</sequence>
<proteinExistence type="predicted"/>
<dbReference type="EMBL" id="FMVJ01000002">
    <property type="protein sequence ID" value="SCX82625.1"/>
    <property type="molecule type" value="Genomic_DNA"/>
</dbReference>
<dbReference type="RefSeq" id="WP_091127933.1">
    <property type="nucleotide sequence ID" value="NZ_FMVJ01000002.1"/>
</dbReference>
<evidence type="ECO:0000313" key="2">
    <source>
        <dbReference type="Proteomes" id="UP000199569"/>
    </source>
</evidence>
<keyword evidence="2" id="KW-1185">Reference proteome</keyword>
<evidence type="ECO:0000313" key="1">
    <source>
        <dbReference type="EMBL" id="SCX82625.1"/>
    </source>
</evidence>
<dbReference type="AlphaFoldDB" id="A0A1G5AXM1"/>